<evidence type="ECO:0000313" key="3">
    <source>
        <dbReference type="Proteomes" id="UP000597762"/>
    </source>
</evidence>
<evidence type="ECO:0000256" key="1">
    <source>
        <dbReference type="SAM" id="Phobius"/>
    </source>
</evidence>
<name>A0A812DQM6_ACAPH</name>
<accession>A0A812DQM6</accession>
<dbReference type="Proteomes" id="UP000597762">
    <property type="component" value="Unassembled WGS sequence"/>
</dbReference>
<keyword evidence="3" id="KW-1185">Reference proteome</keyword>
<protein>
    <submittedName>
        <fullName evidence="2">Uncharacterized protein</fullName>
    </submittedName>
</protein>
<sequence length="374" mass="44782">MLLSYRILLTGANSSALFFPLSHSLSIPFSLSLTLFHSLTHSLYLPHTFSFSFSLSLLAFQSLPRLFSHIDTLIFCFRYTYFYLLISSFFFFTVFSFSYFYVHLDNLKSLPSTKDFLSMLFTSYLDLLEVHVVFMPVYIVVVYLKSIPFCLIICSSFFFLICYIFLFFFQIFLFLFSLIFPFFLFFCYFYILEFYVVLLFIECFSLLNFFLRHILDIPFGFLFPSFILYLFHLYLFIPSFNLFFSTVALCFSLTFYSALFPFYFSPFSKHSNQIFFIYHILTRFCFSSFYQQEFFPFFHRCIFFFSSRYSFSHSSQPNTSSIFLRKIAQLKHKNQNGWLCLRGGHLDYGSISTFCQARLFFFFHFVLFSLSVFL</sequence>
<gene>
    <name evidence="2" type="ORF">SPHA_59460</name>
</gene>
<comment type="caution">
    <text evidence="2">The sequence shown here is derived from an EMBL/GenBank/DDBJ whole genome shotgun (WGS) entry which is preliminary data.</text>
</comment>
<evidence type="ECO:0000313" key="2">
    <source>
        <dbReference type="EMBL" id="CAE1307442.1"/>
    </source>
</evidence>
<feature type="transmembrane region" description="Helical" evidence="1">
    <location>
        <begin position="48"/>
        <end position="67"/>
    </location>
</feature>
<feature type="transmembrane region" description="Helical" evidence="1">
    <location>
        <begin position="151"/>
        <end position="176"/>
    </location>
</feature>
<organism evidence="2 3">
    <name type="scientific">Acanthosepion pharaonis</name>
    <name type="common">Pharaoh cuttlefish</name>
    <name type="synonym">Sepia pharaonis</name>
    <dbReference type="NCBI Taxonomy" id="158019"/>
    <lineage>
        <taxon>Eukaryota</taxon>
        <taxon>Metazoa</taxon>
        <taxon>Spiralia</taxon>
        <taxon>Lophotrochozoa</taxon>
        <taxon>Mollusca</taxon>
        <taxon>Cephalopoda</taxon>
        <taxon>Coleoidea</taxon>
        <taxon>Decapodiformes</taxon>
        <taxon>Sepiida</taxon>
        <taxon>Sepiina</taxon>
        <taxon>Sepiidae</taxon>
        <taxon>Acanthosepion</taxon>
    </lineage>
</organism>
<dbReference type="AlphaFoldDB" id="A0A812DQM6"/>
<feature type="transmembrane region" description="Helical" evidence="1">
    <location>
        <begin position="79"/>
        <end position="101"/>
    </location>
</feature>
<keyword evidence="1" id="KW-1133">Transmembrane helix</keyword>
<feature type="transmembrane region" description="Helical" evidence="1">
    <location>
        <begin position="121"/>
        <end position="144"/>
    </location>
</feature>
<feature type="transmembrane region" description="Helical" evidence="1">
    <location>
        <begin position="182"/>
        <end position="207"/>
    </location>
</feature>
<reference evidence="2" key="1">
    <citation type="submission" date="2021-01" db="EMBL/GenBank/DDBJ databases">
        <authorList>
            <person name="Li R."/>
            <person name="Bekaert M."/>
        </authorList>
    </citation>
    <scope>NUCLEOTIDE SEQUENCE</scope>
    <source>
        <strain evidence="2">Farmed</strain>
    </source>
</reference>
<feature type="transmembrane region" description="Helical" evidence="1">
    <location>
        <begin position="243"/>
        <end position="262"/>
    </location>
</feature>
<proteinExistence type="predicted"/>
<feature type="transmembrane region" description="Helical" evidence="1">
    <location>
        <begin position="219"/>
        <end position="237"/>
    </location>
</feature>
<dbReference type="EMBL" id="CAHIKZ030004120">
    <property type="protein sequence ID" value="CAE1307442.1"/>
    <property type="molecule type" value="Genomic_DNA"/>
</dbReference>
<keyword evidence="1" id="KW-0812">Transmembrane</keyword>
<keyword evidence="1" id="KW-0472">Membrane</keyword>